<name>A0A6J2X339_SITOR</name>
<protein>
    <submittedName>
        <fullName evidence="3">Uncharacterized protein LOC115874389</fullName>
    </submittedName>
</protein>
<dbReference type="Proteomes" id="UP000504635">
    <property type="component" value="Unplaced"/>
</dbReference>
<dbReference type="KEGG" id="soy:115874389"/>
<dbReference type="InParanoid" id="A0A6J2X339"/>
<evidence type="ECO:0000256" key="1">
    <source>
        <dbReference type="SAM" id="Coils"/>
    </source>
</evidence>
<gene>
    <name evidence="3" type="primary">LOC115874389</name>
</gene>
<sequence>MVKMRSPTSTNNHMEHELEKLQVQLTASVLSLKDEIANAYTQKLDDLKENLTNRLEAFKELLNTQKAHAIQHSLTPNDEGRLSERSECIPVTAEAVRVAVSDALGSLYSSKLRDLTKPNKEIGSTGAVLRGSGNDGLEDFRGEVGRTWLYIGRVTEKSNEEAVKNFIKRKINMNDSDVALKGPGDSIIITITIMKTMLEAIIHGGITIIDHMNAGRTSQVEIFQGTIQNRTDYKFKGPASSLLSECEGHKKTLESSVDIL</sequence>
<keyword evidence="1" id="KW-0175">Coiled coil</keyword>
<dbReference type="RefSeq" id="XP_030745400.1">
    <property type="nucleotide sequence ID" value="XM_030889540.1"/>
</dbReference>
<dbReference type="AlphaFoldDB" id="A0A6J2X339"/>
<reference evidence="3" key="1">
    <citation type="submission" date="2025-08" db="UniProtKB">
        <authorList>
            <consortium name="RefSeq"/>
        </authorList>
    </citation>
    <scope>IDENTIFICATION</scope>
    <source>
        <tissue evidence="3">Gonads</tissue>
    </source>
</reference>
<evidence type="ECO:0000313" key="3">
    <source>
        <dbReference type="RefSeq" id="XP_030745400.1"/>
    </source>
</evidence>
<evidence type="ECO:0000313" key="2">
    <source>
        <dbReference type="Proteomes" id="UP000504635"/>
    </source>
</evidence>
<dbReference type="GeneID" id="115874389"/>
<feature type="coiled-coil region" evidence="1">
    <location>
        <begin position="37"/>
        <end position="68"/>
    </location>
</feature>
<accession>A0A6J2X339</accession>
<organism evidence="2 3">
    <name type="scientific">Sitophilus oryzae</name>
    <name type="common">Rice weevil</name>
    <name type="synonym">Curculio oryzae</name>
    <dbReference type="NCBI Taxonomy" id="7048"/>
    <lineage>
        <taxon>Eukaryota</taxon>
        <taxon>Metazoa</taxon>
        <taxon>Ecdysozoa</taxon>
        <taxon>Arthropoda</taxon>
        <taxon>Hexapoda</taxon>
        <taxon>Insecta</taxon>
        <taxon>Pterygota</taxon>
        <taxon>Neoptera</taxon>
        <taxon>Endopterygota</taxon>
        <taxon>Coleoptera</taxon>
        <taxon>Polyphaga</taxon>
        <taxon>Cucujiformia</taxon>
        <taxon>Curculionidae</taxon>
        <taxon>Dryophthorinae</taxon>
        <taxon>Sitophilus</taxon>
    </lineage>
</organism>
<proteinExistence type="predicted"/>
<keyword evidence="2" id="KW-1185">Reference proteome</keyword>